<protein>
    <submittedName>
        <fullName evidence="1">Uncharacterized protein</fullName>
    </submittedName>
</protein>
<dbReference type="EMBL" id="BARU01013267">
    <property type="protein sequence ID" value="GAH34857.1"/>
    <property type="molecule type" value="Genomic_DNA"/>
</dbReference>
<accession>X1EQI8</accession>
<reference evidence="1" key="1">
    <citation type="journal article" date="2014" name="Front. Microbiol.">
        <title>High frequency of phylogenetically diverse reductive dehalogenase-homologous genes in deep subseafloor sedimentary metagenomes.</title>
        <authorList>
            <person name="Kawai M."/>
            <person name="Futagami T."/>
            <person name="Toyoda A."/>
            <person name="Takaki Y."/>
            <person name="Nishi S."/>
            <person name="Hori S."/>
            <person name="Arai W."/>
            <person name="Tsubouchi T."/>
            <person name="Morono Y."/>
            <person name="Uchiyama I."/>
            <person name="Ito T."/>
            <person name="Fujiyama A."/>
            <person name="Inagaki F."/>
            <person name="Takami H."/>
        </authorList>
    </citation>
    <scope>NUCLEOTIDE SEQUENCE</scope>
    <source>
        <strain evidence="1">Expedition CK06-06</strain>
    </source>
</reference>
<sequence>EVTRIFKLINLKKFYSSFNLLDMKIFNDL</sequence>
<evidence type="ECO:0000313" key="1">
    <source>
        <dbReference type="EMBL" id="GAH34857.1"/>
    </source>
</evidence>
<proteinExistence type="predicted"/>
<organism evidence="1">
    <name type="scientific">marine sediment metagenome</name>
    <dbReference type="NCBI Taxonomy" id="412755"/>
    <lineage>
        <taxon>unclassified sequences</taxon>
        <taxon>metagenomes</taxon>
        <taxon>ecological metagenomes</taxon>
    </lineage>
</organism>
<feature type="non-terminal residue" evidence="1">
    <location>
        <position position="1"/>
    </location>
</feature>
<comment type="caution">
    <text evidence="1">The sequence shown here is derived from an EMBL/GenBank/DDBJ whole genome shotgun (WGS) entry which is preliminary data.</text>
</comment>
<name>X1EQI8_9ZZZZ</name>
<dbReference type="AlphaFoldDB" id="X1EQI8"/>
<gene>
    <name evidence="1" type="ORF">S03H2_24063</name>
</gene>